<evidence type="ECO:0000313" key="3">
    <source>
        <dbReference type="EMBL" id="MXU85848.1"/>
    </source>
</evidence>
<organism evidence="3">
    <name type="scientific">Ixodes ricinus</name>
    <name type="common">Common tick</name>
    <name type="synonym">Acarus ricinus</name>
    <dbReference type="NCBI Taxonomy" id="34613"/>
    <lineage>
        <taxon>Eukaryota</taxon>
        <taxon>Metazoa</taxon>
        <taxon>Ecdysozoa</taxon>
        <taxon>Arthropoda</taxon>
        <taxon>Chelicerata</taxon>
        <taxon>Arachnida</taxon>
        <taxon>Acari</taxon>
        <taxon>Parasitiformes</taxon>
        <taxon>Ixodida</taxon>
        <taxon>Ixodoidea</taxon>
        <taxon>Ixodidae</taxon>
        <taxon>Ixodinae</taxon>
        <taxon>Ixodes</taxon>
    </lineage>
</organism>
<accession>A0A6B0U2L1</accession>
<feature type="region of interest" description="Disordered" evidence="1">
    <location>
        <begin position="63"/>
        <end position="88"/>
    </location>
</feature>
<proteinExistence type="predicted"/>
<reference evidence="3" key="1">
    <citation type="submission" date="2019-12" db="EMBL/GenBank/DDBJ databases">
        <title>An insight into the sialome of adult female Ixodes ricinus ticks feeding for 6 days.</title>
        <authorList>
            <person name="Perner J."/>
            <person name="Ribeiro J.M.C."/>
        </authorList>
    </citation>
    <scope>NUCLEOTIDE SEQUENCE</scope>
    <source>
        <strain evidence="3">Semi-engorged</strain>
        <tissue evidence="3">Salivary glands</tissue>
    </source>
</reference>
<sequence length="88" mass="9964">METKGDTIVWLLALSLVIRSMRSMPKGTRSSWERRMESANTSNCIIWRAMPFHWQPIPVKTNHSGRFSNGARSTPLMGSREPSTATTE</sequence>
<evidence type="ECO:0000256" key="2">
    <source>
        <dbReference type="SAM" id="SignalP"/>
    </source>
</evidence>
<name>A0A6B0U2L1_IXORI</name>
<dbReference type="EMBL" id="GIFC01003765">
    <property type="protein sequence ID" value="MXU85848.1"/>
    <property type="molecule type" value="Transcribed_RNA"/>
</dbReference>
<keyword evidence="2" id="KW-0732">Signal</keyword>
<feature type="signal peptide" evidence="2">
    <location>
        <begin position="1"/>
        <end position="23"/>
    </location>
</feature>
<feature type="chain" id="PRO_5025337195" evidence="2">
    <location>
        <begin position="24"/>
        <end position="88"/>
    </location>
</feature>
<feature type="compositionally biased region" description="Polar residues" evidence="1">
    <location>
        <begin position="63"/>
        <end position="72"/>
    </location>
</feature>
<protein>
    <submittedName>
        <fullName evidence="3">Putative secreted protein</fullName>
    </submittedName>
</protein>
<dbReference type="AlphaFoldDB" id="A0A6B0U2L1"/>
<evidence type="ECO:0000256" key="1">
    <source>
        <dbReference type="SAM" id="MobiDB-lite"/>
    </source>
</evidence>